<organism evidence="4 6">
    <name type="scientific">Arcobacter ellisii</name>
    <dbReference type="NCBI Taxonomy" id="913109"/>
    <lineage>
        <taxon>Bacteria</taxon>
        <taxon>Pseudomonadati</taxon>
        <taxon>Campylobacterota</taxon>
        <taxon>Epsilonproteobacteria</taxon>
        <taxon>Campylobacterales</taxon>
        <taxon>Arcobacteraceae</taxon>
        <taxon>Arcobacter</taxon>
    </lineage>
</organism>
<accession>A0A347UAL5</accession>
<reference evidence="4 6" key="1">
    <citation type="submission" date="2017-09" db="EMBL/GenBank/DDBJ databases">
        <title>Genomics of the genus Arcobacter.</title>
        <authorList>
            <person name="Perez-Cataluna A."/>
            <person name="Figueras M.J."/>
            <person name="Salas-Masso N."/>
        </authorList>
    </citation>
    <scope>NUCLEOTIDE SEQUENCE [LARGE SCALE GENOMIC DNA]</scope>
    <source>
        <strain evidence="4 6">CECT 7837</strain>
    </source>
</reference>
<dbReference type="CDD" id="cd11301">
    <property type="entry name" value="Fut1_Fut2_like"/>
    <property type="match status" value="1"/>
</dbReference>
<evidence type="ECO:0000256" key="2">
    <source>
        <dbReference type="ARBA" id="ARBA00022679"/>
    </source>
</evidence>
<dbReference type="GO" id="GO:0016020">
    <property type="term" value="C:membrane"/>
    <property type="evidence" value="ECO:0007669"/>
    <property type="project" value="InterPro"/>
</dbReference>
<dbReference type="EMBL" id="NXIG01000010">
    <property type="protein sequence ID" value="RXI29751.1"/>
    <property type="molecule type" value="Genomic_DNA"/>
</dbReference>
<evidence type="ECO:0000313" key="6">
    <source>
        <dbReference type="Proteomes" id="UP000290588"/>
    </source>
</evidence>
<keyword evidence="5" id="KW-1185">Reference proteome</keyword>
<dbReference type="InterPro" id="IPR002516">
    <property type="entry name" value="Glyco_trans_11"/>
</dbReference>
<evidence type="ECO:0000313" key="5">
    <source>
        <dbReference type="Proteomes" id="UP000262582"/>
    </source>
</evidence>
<evidence type="ECO:0000313" key="3">
    <source>
        <dbReference type="EMBL" id="AXX95893.1"/>
    </source>
</evidence>
<keyword evidence="1" id="KW-0328">Glycosyltransferase</keyword>
<dbReference type="OrthoDB" id="9794601at2"/>
<evidence type="ECO:0000313" key="4">
    <source>
        <dbReference type="EMBL" id="RXI29751.1"/>
    </source>
</evidence>
<evidence type="ECO:0000256" key="1">
    <source>
        <dbReference type="ARBA" id="ARBA00022676"/>
    </source>
</evidence>
<sequence>MIIIKIMGGLASQLHKYAVAKSLSLKYDTELKLDLFWFDSIRKIDTSRELKLSYFNLDIENASRKEIDRLRPKNIICKITNKINRFLGKDLISYKTYSNKSSMTINYFNNLGNDLYLEGEWIGYKYFNNIKNILQNDFTLKSEYALRVNTFIQNINTNICYVSLHVRRGDFVHNKETSKLHCTCDIVYYKKAIKYLEETIGNFQILIFSDDLEWVKNSFDFLEDINHRYIENFEDYEEFYLMTQCKHNIIANSGFSWLSSWLNKNINKIVISPSKWVYDENLNNYIIDNIKDENIIFIENL</sequence>
<dbReference type="EMBL" id="CP032097">
    <property type="protein sequence ID" value="AXX95893.1"/>
    <property type="molecule type" value="Genomic_DNA"/>
</dbReference>
<dbReference type="PANTHER" id="PTHR11927:SF9">
    <property type="entry name" value="L-FUCOSYLTRANSFERASE"/>
    <property type="match status" value="1"/>
</dbReference>
<dbReference type="PANTHER" id="PTHR11927">
    <property type="entry name" value="GALACTOSIDE 2-L-FUCOSYLTRANSFERASE"/>
    <property type="match status" value="1"/>
</dbReference>
<dbReference type="AlphaFoldDB" id="A0A347UAL5"/>
<dbReference type="Proteomes" id="UP000262582">
    <property type="component" value="Chromosome"/>
</dbReference>
<dbReference type="KEGG" id="aell:AELL_2267"/>
<reference evidence="3 5" key="2">
    <citation type="submission" date="2018-08" db="EMBL/GenBank/DDBJ databases">
        <title>Complete genome of the Arcobacter ellisii type strain LMG 26155.</title>
        <authorList>
            <person name="Miller W.G."/>
            <person name="Yee E."/>
            <person name="Bono J.L."/>
        </authorList>
    </citation>
    <scope>NUCLEOTIDE SEQUENCE [LARGE SCALE GENOMIC DNA]</scope>
    <source>
        <strain evidence="3 5">LMG 26155</strain>
    </source>
</reference>
<dbReference type="GO" id="GO:0008107">
    <property type="term" value="F:galactoside 2-alpha-L-fucosyltransferase activity"/>
    <property type="evidence" value="ECO:0007669"/>
    <property type="project" value="InterPro"/>
</dbReference>
<dbReference type="Pfam" id="PF01531">
    <property type="entry name" value="Glyco_transf_11"/>
    <property type="match status" value="1"/>
</dbReference>
<proteinExistence type="predicted"/>
<dbReference type="Proteomes" id="UP000290588">
    <property type="component" value="Unassembled WGS sequence"/>
</dbReference>
<protein>
    <submittedName>
        <fullName evidence="3">Alpha-1,2-fucosyltransferase</fullName>
    </submittedName>
</protein>
<name>A0A347UAL5_9BACT</name>
<dbReference type="GO" id="GO:0005975">
    <property type="term" value="P:carbohydrate metabolic process"/>
    <property type="evidence" value="ECO:0007669"/>
    <property type="project" value="InterPro"/>
</dbReference>
<dbReference type="RefSeq" id="WP_118918053.1">
    <property type="nucleotide sequence ID" value="NZ_CP032097.1"/>
</dbReference>
<gene>
    <name evidence="3" type="ORF">AELL_2267</name>
    <name evidence="4" type="ORF">CP962_10315</name>
</gene>
<keyword evidence="2" id="KW-0808">Transferase</keyword>